<dbReference type="SUPFAM" id="SSF140860">
    <property type="entry name" value="Pseudo ankyrin repeat-like"/>
    <property type="match status" value="1"/>
</dbReference>
<dbReference type="Proteomes" id="UP001165083">
    <property type="component" value="Unassembled WGS sequence"/>
</dbReference>
<dbReference type="PANTHER" id="PTHR46586:SF3">
    <property type="entry name" value="ANKYRIN REPEAT-CONTAINING PROTEIN"/>
    <property type="match status" value="1"/>
</dbReference>
<dbReference type="AlphaFoldDB" id="A0A9W6XF96"/>
<name>A0A9W6XF96_9STRA</name>
<dbReference type="Gene3D" id="1.25.40.20">
    <property type="entry name" value="Ankyrin repeat-containing domain"/>
    <property type="match status" value="1"/>
</dbReference>
<keyword evidence="2" id="KW-1185">Reference proteome</keyword>
<comment type="caution">
    <text evidence="1">The sequence shown here is derived from an EMBL/GenBank/DDBJ whole genome shotgun (WGS) entry which is preliminary data.</text>
</comment>
<evidence type="ECO:0000313" key="1">
    <source>
        <dbReference type="EMBL" id="GMF37401.1"/>
    </source>
</evidence>
<sequence>MSSFQLQSVKSVLGYQSNIGTIAVMGPLITSFLGPNPTLSFHAACSFGSTELLNWMWGSSCSSVEARTNNWSLTNYLRSDSHYQKWQFAEALEDAAGRGDLKVMRWICSHFPRGLISETVVTVAVTNGHLNSLQYLLNHDESPERSGIEHTHTVEWSDYSVMESSILNKHYEIILWLCQTFPEKTEAWTRGNYKEK</sequence>
<gene>
    <name evidence="1" type="ORF">Plil01_001574100</name>
</gene>
<proteinExistence type="predicted"/>
<dbReference type="EMBL" id="BSXW01001524">
    <property type="protein sequence ID" value="GMF37401.1"/>
    <property type="molecule type" value="Genomic_DNA"/>
</dbReference>
<accession>A0A9W6XF96</accession>
<dbReference type="InterPro" id="IPR036770">
    <property type="entry name" value="Ankyrin_rpt-contain_sf"/>
</dbReference>
<organism evidence="1 2">
    <name type="scientific">Phytophthora lilii</name>
    <dbReference type="NCBI Taxonomy" id="2077276"/>
    <lineage>
        <taxon>Eukaryota</taxon>
        <taxon>Sar</taxon>
        <taxon>Stramenopiles</taxon>
        <taxon>Oomycota</taxon>
        <taxon>Peronosporomycetes</taxon>
        <taxon>Peronosporales</taxon>
        <taxon>Peronosporaceae</taxon>
        <taxon>Phytophthora</taxon>
    </lineage>
</organism>
<evidence type="ECO:0000313" key="2">
    <source>
        <dbReference type="Proteomes" id="UP001165083"/>
    </source>
</evidence>
<dbReference type="PANTHER" id="PTHR46586">
    <property type="entry name" value="ANKYRIN REPEAT-CONTAINING PROTEIN"/>
    <property type="match status" value="1"/>
</dbReference>
<dbReference type="InterPro" id="IPR052050">
    <property type="entry name" value="SecEffector_AnkRepeat"/>
</dbReference>
<dbReference type="OrthoDB" id="124877at2759"/>
<protein>
    <submittedName>
        <fullName evidence="1">Unnamed protein product</fullName>
    </submittedName>
</protein>
<reference evidence="1" key="1">
    <citation type="submission" date="2023-04" db="EMBL/GenBank/DDBJ databases">
        <title>Phytophthora lilii NBRC 32176.</title>
        <authorList>
            <person name="Ichikawa N."/>
            <person name="Sato H."/>
            <person name="Tonouchi N."/>
        </authorList>
    </citation>
    <scope>NUCLEOTIDE SEQUENCE</scope>
    <source>
        <strain evidence="1">NBRC 32176</strain>
    </source>
</reference>